<protein>
    <submittedName>
        <fullName evidence="1">DUF1825</fullName>
    </submittedName>
</protein>
<dbReference type="RefSeq" id="YP_007001726.1">
    <property type="nucleotide sequence ID" value="NC_019443.1"/>
</dbReference>
<reference evidence="1 2" key="1">
    <citation type="submission" date="2011-07" db="EMBL/GenBank/DDBJ databases">
        <title>Viral Tagging: a high-throughput approach to explore virus-host interactions.</title>
        <authorList>
            <person name="Deng L."/>
            <person name="Sullivan M.B."/>
            <person name="Poulos B."/>
            <person name="Ignacio Espinoza J.C."/>
        </authorList>
    </citation>
    <scope>NUCLEOTIDE SEQUENCE [LARGE SCALE GENOMIC DNA]</scope>
</reference>
<dbReference type="OrthoDB" id="19711at10239"/>
<dbReference type="GeneID" id="14005499"/>
<name>H8ZNL4_9CAUD</name>
<sequence length="110" mass="12988">MRFFDSEQVQENLNDIFHTYQQVAMVTSQLAEMTKEEKLEHIDGCKQLIEKQKNFYFRLSLAGKEDEEAKVMRERIHHLTKAFGFKDLMDCMDAMVVTLEQAAQQELDRP</sequence>
<dbReference type="EMBL" id="JN371769">
    <property type="protein sequence ID" value="AFD03075.1"/>
    <property type="molecule type" value="Genomic_DNA"/>
</dbReference>
<proteinExistence type="predicted"/>
<dbReference type="InterPro" id="IPR014954">
    <property type="entry name" value="DUF1825"/>
</dbReference>
<dbReference type="Proteomes" id="UP000007597">
    <property type="component" value="Segment"/>
</dbReference>
<accession>H8ZNL4</accession>
<dbReference type="KEGG" id="vg:14005499"/>
<dbReference type="Pfam" id="PF08855">
    <property type="entry name" value="DUF1825"/>
    <property type="match status" value="1"/>
</dbReference>
<evidence type="ECO:0000313" key="2">
    <source>
        <dbReference type="Proteomes" id="UP000007597"/>
    </source>
</evidence>
<organism evidence="1 2">
    <name type="scientific">Synechococcus phage metaG-MbCM1</name>
    <dbReference type="NCBI Taxonomy" id="1079999"/>
    <lineage>
        <taxon>Viruses</taxon>
        <taxon>Duplodnaviria</taxon>
        <taxon>Heunggongvirae</taxon>
        <taxon>Uroviricota</taxon>
        <taxon>Caudoviricetes</taxon>
        <taxon>Pantevenvirales</taxon>
        <taxon>Kyanoviridae</taxon>
        <taxon>Galenevirus</taxon>
        <taxon>Galenevirus mbcm1</taxon>
    </lineage>
</organism>
<evidence type="ECO:0000313" key="1">
    <source>
        <dbReference type="EMBL" id="AFD03075.1"/>
    </source>
</evidence>
<keyword evidence="2" id="KW-1185">Reference proteome</keyword>